<evidence type="ECO:0000313" key="2">
    <source>
        <dbReference type="Proteomes" id="UP000740926"/>
    </source>
</evidence>
<dbReference type="EMBL" id="JAANIU010014286">
    <property type="protein sequence ID" value="KAG1529707.1"/>
    <property type="molecule type" value="Genomic_DNA"/>
</dbReference>
<name>A0A9P6XP52_9FUNG</name>
<sequence length="87" mass="9370">MRLHRQRHDLQDGGDRHGALMAFRAHQADLRQPRAQAGFEFGQVIDGALGVGAGHDGLDRGVLAPQIGAAQGSDTGNFHGRYSCQYC</sequence>
<evidence type="ECO:0000313" key="1">
    <source>
        <dbReference type="EMBL" id="KAG1529707.1"/>
    </source>
</evidence>
<dbReference type="Proteomes" id="UP000740926">
    <property type="component" value="Unassembled WGS sequence"/>
</dbReference>
<dbReference type="AlphaFoldDB" id="A0A9P6XP52"/>
<keyword evidence="2" id="KW-1185">Reference proteome</keyword>
<proteinExistence type="predicted"/>
<gene>
    <name evidence="1" type="ORF">G6F50_017815</name>
</gene>
<organism evidence="1 2">
    <name type="scientific">Rhizopus delemar</name>
    <dbReference type="NCBI Taxonomy" id="936053"/>
    <lineage>
        <taxon>Eukaryota</taxon>
        <taxon>Fungi</taxon>
        <taxon>Fungi incertae sedis</taxon>
        <taxon>Mucoromycota</taxon>
        <taxon>Mucoromycotina</taxon>
        <taxon>Mucoromycetes</taxon>
        <taxon>Mucorales</taxon>
        <taxon>Mucorineae</taxon>
        <taxon>Rhizopodaceae</taxon>
        <taxon>Rhizopus</taxon>
    </lineage>
</organism>
<reference evidence="1 2" key="1">
    <citation type="journal article" date="2020" name="Microb. Genom.">
        <title>Genetic diversity of clinical and environmental Mucorales isolates obtained from an investigation of mucormycosis cases among solid organ transplant recipients.</title>
        <authorList>
            <person name="Nguyen M.H."/>
            <person name="Kaul D."/>
            <person name="Muto C."/>
            <person name="Cheng S.J."/>
            <person name="Richter R.A."/>
            <person name="Bruno V.M."/>
            <person name="Liu G."/>
            <person name="Beyhan S."/>
            <person name="Sundermann A.J."/>
            <person name="Mounaud S."/>
            <person name="Pasculle A.W."/>
            <person name="Nierman W.C."/>
            <person name="Driscoll E."/>
            <person name="Cumbie R."/>
            <person name="Clancy C.J."/>
            <person name="Dupont C.L."/>
        </authorList>
    </citation>
    <scope>NUCLEOTIDE SEQUENCE [LARGE SCALE GENOMIC DNA]</scope>
    <source>
        <strain evidence="1 2">GL24</strain>
    </source>
</reference>
<comment type="caution">
    <text evidence="1">The sequence shown here is derived from an EMBL/GenBank/DDBJ whole genome shotgun (WGS) entry which is preliminary data.</text>
</comment>
<accession>A0A9P6XP52</accession>
<protein>
    <submittedName>
        <fullName evidence="1">Uncharacterized protein</fullName>
    </submittedName>
</protein>